<feature type="transmembrane region" description="Helical" evidence="1">
    <location>
        <begin position="127"/>
        <end position="148"/>
    </location>
</feature>
<reference evidence="2 3" key="1">
    <citation type="journal article" date="2016" name="Sci. Rep.">
        <title>Peltaster fructicola genome reveals evolution from an invasive phytopathogen to an ectophytic parasite.</title>
        <authorList>
            <person name="Xu C."/>
            <person name="Chen H."/>
            <person name="Gleason M.L."/>
            <person name="Xu J.R."/>
            <person name="Liu H."/>
            <person name="Zhang R."/>
            <person name="Sun G."/>
        </authorList>
    </citation>
    <scope>NUCLEOTIDE SEQUENCE [LARGE SCALE GENOMIC DNA]</scope>
    <source>
        <strain evidence="2 3">LNHT1506</strain>
    </source>
</reference>
<sequence>MGKRVSSTETRTPAKALLKTQYAEKAWAYHQEYDVSTASAALGHITGGLENTATITMAATSVKAARSRANFAARAACLDDWERRLKIREKNLAQCEDVLEGMATMCSRRSSVVLRALRLQWGRETAVWFHHGAGLALIALILSAVLAIGAHWQVRSWQCNAWEGMACWGVLGYTCIAGLSYLARLWVEERAIDSEESGAFVFACLMPFLHLITCLIAALWSVGMASVCHAV</sequence>
<gene>
    <name evidence="2" type="ORF">AMS68_005978</name>
</gene>
<accession>A0A6H0Y0L3</accession>
<evidence type="ECO:0000313" key="2">
    <source>
        <dbReference type="EMBL" id="QIX00461.1"/>
    </source>
</evidence>
<keyword evidence="1" id="KW-1133">Transmembrane helix</keyword>
<feature type="transmembrane region" description="Helical" evidence="1">
    <location>
        <begin position="199"/>
        <end position="222"/>
    </location>
</feature>
<keyword evidence="1" id="KW-0472">Membrane</keyword>
<evidence type="ECO:0000256" key="1">
    <source>
        <dbReference type="SAM" id="Phobius"/>
    </source>
</evidence>
<name>A0A6H0Y0L3_9PEZI</name>
<feature type="transmembrane region" description="Helical" evidence="1">
    <location>
        <begin position="168"/>
        <end position="187"/>
    </location>
</feature>
<keyword evidence="3" id="KW-1185">Reference proteome</keyword>
<dbReference type="AlphaFoldDB" id="A0A6H0Y0L3"/>
<evidence type="ECO:0000313" key="3">
    <source>
        <dbReference type="Proteomes" id="UP000503462"/>
    </source>
</evidence>
<dbReference type="Proteomes" id="UP000503462">
    <property type="component" value="Chromosome 4"/>
</dbReference>
<protein>
    <submittedName>
        <fullName evidence="2">Uncharacterized protein</fullName>
    </submittedName>
</protein>
<organism evidence="2 3">
    <name type="scientific">Peltaster fructicola</name>
    <dbReference type="NCBI Taxonomy" id="286661"/>
    <lineage>
        <taxon>Eukaryota</taxon>
        <taxon>Fungi</taxon>
        <taxon>Dikarya</taxon>
        <taxon>Ascomycota</taxon>
        <taxon>Pezizomycotina</taxon>
        <taxon>Dothideomycetes</taxon>
        <taxon>Dothideomycetes incertae sedis</taxon>
        <taxon>Peltaster</taxon>
    </lineage>
</organism>
<keyword evidence="1" id="KW-0812">Transmembrane</keyword>
<dbReference type="EMBL" id="CP051142">
    <property type="protein sequence ID" value="QIX00461.1"/>
    <property type="molecule type" value="Genomic_DNA"/>
</dbReference>
<proteinExistence type="predicted"/>